<sequence length="178" mass="20093">MSMKNKRKKLQEEKQKRLKEAKEQFNNERPQGGSMIGDNFNEYMSSPQKMKIPQIGGGGSAVNSPKNSGLSAIDKKMSDDEQKNRKLNKKLIEKARTAQPNTMKVSKMSKKPVGGGRNSGSKKAFAFDFGNIEERDDEDSVHRPSIKKKKKSEERVEVEVEVDEDIDVDFAEINVNDD</sequence>
<evidence type="ECO:0000313" key="2">
    <source>
        <dbReference type="EMBL" id="CAE0325491.1"/>
    </source>
</evidence>
<gene>
    <name evidence="2" type="ORF">SINC0208_LOCUS6116</name>
</gene>
<reference evidence="2" key="1">
    <citation type="submission" date="2021-01" db="EMBL/GenBank/DDBJ databases">
        <authorList>
            <person name="Corre E."/>
            <person name="Pelletier E."/>
            <person name="Niang G."/>
            <person name="Scheremetjew M."/>
            <person name="Finn R."/>
            <person name="Kale V."/>
            <person name="Holt S."/>
            <person name="Cochrane G."/>
            <person name="Meng A."/>
            <person name="Brown T."/>
            <person name="Cohen L."/>
        </authorList>
    </citation>
    <scope>NUCLEOTIDE SEQUENCE</scope>
    <source>
        <strain evidence="2">S3</strain>
    </source>
</reference>
<evidence type="ECO:0000256" key="1">
    <source>
        <dbReference type="SAM" id="MobiDB-lite"/>
    </source>
</evidence>
<protein>
    <submittedName>
        <fullName evidence="2">Uncharacterized protein</fullName>
    </submittedName>
</protein>
<feature type="compositionally biased region" description="Basic and acidic residues" evidence="1">
    <location>
        <begin position="73"/>
        <end position="96"/>
    </location>
</feature>
<name>A0A7S3MYZ8_9SPIT</name>
<organism evidence="2">
    <name type="scientific">Strombidium inclinatum</name>
    <dbReference type="NCBI Taxonomy" id="197538"/>
    <lineage>
        <taxon>Eukaryota</taxon>
        <taxon>Sar</taxon>
        <taxon>Alveolata</taxon>
        <taxon>Ciliophora</taxon>
        <taxon>Intramacronucleata</taxon>
        <taxon>Spirotrichea</taxon>
        <taxon>Oligotrichia</taxon>
        <taxon>Strombidiidae</taxon>
        <taxon>Strombidium</taxon>
    </lineage>
</organism>
<feature type="compositionally biased region" description="Polar residues" evidence="1">
    <location>
        <begin position="61"/>
        <end position="70"/>
    </location>
</feature>
<dbReference type="AlphaFoldDB" id="A0A7S3MYZ8"/>
<dbReference type="EMBL" id="HBIH01015081">
    <property type="protein sequence ID" value="CAE0325491.1"/>
    <property type="molecule type" value="Transcribed_RNA"/>
</dbReference>
<accession>A0A7S3MYZ8</accession>
<feature type="compositionally biased region" description="Basic and acidic residues" evidence="1">
    <location>
        <begin position="10"/>
        <end position="26"/>
    </location>
</feature>
<feature type="region of interest" description="Disordered" evidence="1">
    <location>
        <begin position="1"/>
        <end position="154"/>
    </location>
</feature>
<proteinExistence type="predicted"/>